<evidence type="ECO:0000256" key="9">
    <source>
        <dbReference type="HAMAP-Rule" id="MF_00135"/>
    </source>
</evidence>
<dbReference type="OrthoDB" id="9786954at2"/>
<dbReference type="NCBIfam" id="NF002301">
    <property type="entry name" value="PRK01222.2-1"/>
    <property type="match status" value="1"/>
</dbReference>
<name>A0A345BVB2_9BACI</name>
<dbReference type="Pfam" id="PF00697">
    <property type="entry name" value="PRAI"/>
    <property type="match status" value="1"/>
</dbReference>
<dbReference type="GO" id="GO:0000162">
    <property type="term" value="P:L-tryptophan biosynthetic process"/>
    <property type="evidence" value="ECO:0007669"/>
    <property type="project" value="UniProtKB-UniRule"/>
</dbReference>
<evidence type="ECO:0000256" key="6">
    <source>
        <dbReference type="ARBA" id="ARBA00022822"/>
    </source>
</evidence>
<comment type="similarity">
    <text evidence="9">Belongs to the TrpF family.</text>
</comment>
<dbReference type="InterPro" id="IPR011060">
    <property type="entry name" value="RibuloseP-bd_barrel"/>
</dbReference>
<keyword evidence="12" id="KW-1185">Reference proteome</keyword>
<protein>
    <recommendedName>
        <fullName evidence="4 9">N-(5'-phosphoribosyl)anthranilate isomerase</fullName>
        <shortName evidence="9">PRAI</shortName>
        <ecNumber evidence="3 9">5.3.1.24</ecNumber>
    </recommendedName>
</protein>
<feature type="domain" description="N-(5'phosphoribosyl) anthranilate isomerase (PRAI)" evidence="10">
    <location>
        <begin position="5"/>
        <end position="206"/>
    </location>
</feature>
<evidence type="ECO:0000313" key="11">
    <source>
        <dbReference type="EMBL" id="AXF54893.1"/>
    </source>
</evidence>
<dbReference type="SUPFAM" id="SSF51366">
    <property type="entry name" value="Ribulose-phoshate binding barrel"/>
    <property type="match status" value="1"/>
</dbReference>
<dbReference type="KEGG" id="rue:DT065_01905"/>
<comment type="pathway">
    <text evidence="2 9">Amino-acid biosynthesis; L-tryptophan biosynthesis; L-tryptophan from chorismate: step 3/5.</text>
</comment>
<dbReference type="AlphaFoldDB" id="A0A345BVB2"/>
<evidence type="ECO:0000256" key="1">
    <source>
        <dbReference type="ARBA" id="ARBA00001164"/>
    </source>
</evidence>
<dbReference type="Proteomes" id="UP000252100">
    <property type="component" value="Chromosome"/>
</dbReference>
<dbReference type="PANTHER" id="PTHR42894">
    <property type="entry name" value="N-(5'-PHOSPHORIBOSYL)ANTHRANILATE ISOMERASE"/>
    <property type="match status" value="1"/>
</dbReference>
<keyword evidence="8 9" id="KW-0413">Isomerase</keyword>
<dbReference type="InterPro" id="IPR044643">
    <property type="entry name" value="TrpF_fam"/>
</dbReference>
<dbReference type="UniPathway" id="UPA00035">
    <property type="reaction ID" value="UER00042"/>
</dbReference>
<evidence type="ECO:0000256" key="7">
    <source>
        <dbReference type="ARBA" id="ARBA00023141"/>
    </source>
</evidence>
<comment type="catalytic activity">
    <reaction evidence="1 9">
        <text>N-(5-phospho-beta-D-ribosyl)anthranilate = 1-(2-carboxyphenylamino)-1-deoxy-D-ribulose 5-phosphate</text>
        <dbReference type="Rhea" id="RHEA:21540"/>
        <dbReference type="ChEBI" id="CHEBI:18277"/>
        <dbReference type="ChEBI" id="CHEBI:58613"/>
        <dbReference type="EC" id="5.3.1.24"/>
    </reaction>
</comment>
<keyword evidence="6 9" id="KW-0822">Tryptophan biosynthesis</keyword>
<keyword evidence="5 9" id="KW-0028">Amino-acid biosynthesis</keyword>
<evidence type="ECO:0000256" key="2">
    <source>
        <dbReference type="ARBA" id="ARBA00004664"/>
    </source>
</evidence>
<accession>A0A345BVB2</accession>
<evidence type="ECO:0000259" key="10">
    <source>
        <dbReference type="Pfam" id="PF00697"/>
    </source>
</evidence>
<evidence type="ECO:0000256" key="8">
    <source>
        <dbReference type="ARBA" id="ARBA00023235"/>
    </source>
</evidence>
<reference evidence="11 12" key="1">
    <citation type="journal article" date="2018" name="J. Microbiol.">
        <title>Salicibibacter kimchii gen. nov., sp. nov., a moderately halophilic and alkalitolerant bacterium in the family Bacillaceae, isolated from kimchi.</title>
        <authorList>
            <person name="Jang J.Y."/>
            <person name="Oh Y.J."/>
            <person name="Lim S.K."/>
            <person name="Park H.K."/>
            <person name="Lee C."/>
            <person name="Kim J.Y."/>
            <person name="Lee M.A."/>
            <person name="Choi H.J."/>
        </authorList>
    </citation>
    <scope>NUCLEOTIDE SEQUENCE [LARGE SCALE GENOMIC DNA]</scope>
    <source>
        <strain evidence="11 12">NKC1-1</strain>
    </source>
</reference>
<proteinExistence type="inferred from homology"/>
<gene>
    <name evidence="9" type="primary">trpF</name>
    <name evidence="11" type="ORF">DT065_01905</name>
</gene>
<keyword evidence="7 9" id="KW-0057">Aromatic amino acid biosynthesis</keyword>
<sequence>MTDIKFCGLQSKQDVENAAAAGATALGFVFADSKRQVAVENVTEWLASTSLQEQKTVAVFVDPDHTEVQTIVERAPIDILQFHGDESPQFLKEVKQSTGKQVIKALRHQKKTLDLFCAFAPVVDGLIVDAGTEDQKGGTGKRFDWEAVPVYIHFARQLNRALWIAGGISPENVADLLSFHPDGIDVSSGIENERQKDRGKMEILVKQVRENGYVVS</sequence>
<organism evidence="11 12">
    <name type="scientific">Salicibibacter kimchii</name>
    <dbReference type="NCBI Taxonomy" id="2099786"/>
    <lineage>
        <taxon>Bacteria</taxon>
        <taxon>Bacillati</taxon>
        <taxon>Bacillota</taxon>
        <taxon>Bacilli</taxon>
        <taxon>Bacillales</taxon>
        <taxon>Bacillaceae</taxon>
        <taxon>Salicibibacter</taxon>
    </lineage>
</organism>
<dbReference type="HAMAP" id="MF_00135">
    <property type="entry name" value="PRAI"/>
    <property type="match status" value="1"/>
</dbReference>
<evidence type="ECO:0000256" key="4">
    <source>
        <dbReference type="ARBA" id="ARBA00022272"/>
    </source>
</evidence>
<dbReference type="InterPro" id="IPR001240">
    <property type="entry name" value="PRAI_dom"/>
</dbReference>
<dbReference type="EMBL" id="CP031092">
    <property type="protein sequence ID" value="AXF54893.1"/>
    <property type="molecule type" value="Genomic_DNA"/>
</dbReference>
<dbReference type="InterPro" id="IPR013785">
    <property type="entry name" value="Aldolase_TIM"/>
</dbReference>
<evidence type="ECO:0000256" key="5">
    <source>
        <dbReference type="ARBA" id="ARBA00022605"/>
    </source>
</evidence>
<dbReference type="GO" id="GO:0004640">
    <property type="term" value="F:phosphoribosylanthranilate isomerase activity"/>
    <property type="evidence" value="ECO:0007669"/>
    <property type="project" value="UniProtKB-UniRule"/>
</dbReference>
<dbReference type="Gene3D" id="3.20.20.70">
    <property type="entry name" value="Aldolase class I"/>
    <property type="match status" value="1"/>
</dbReference>
<evidence type="ECO:0000256" key="3">
    <source>
        <dbReference type="ARBA" id="ARBA00012572"/>
    </source>
</evidence>
<evidence type="ECO:0000313" key="12">
    <source>
        <dbReference type="Proteomes" id="UP000252100"/>
    </source>
</evidence>
<dbReference type="EC" id="5.3.1.24" evidence="3 9"/>
<dbReference type="PANTHER" id="PTHR42894:SF1">
    <property type="entry name" value="N-(5'-PHOSPHORIBOSYL)ANTHRANILATE ISOMERASE"/>
    <property type="match status" value="1"/>
</dbReference>
<dbReference type="CDD" id="cd00405">
    <property type="entry name" value="PRAI"/>
    <property type="match status" value="1"/>
</dbReference>
<dbReference type="RefSeq" id="WP_114370379.1">
    <property type="nucleotide sequence ID" value="NZ_CP031092.1"/>
</dbReference>